<protein>
    <submittedName>
        <fullName evidence="2">Uncharacterized protein</fullName>
    </submittedName>
</protein>
<feature type="region of interest" description="Disordered" evidence="1">
    <location>
        <begin position="1"/>
        <end position="29"/>
    </location>
</feature>
<evidence type="ECO:0000256" key="1">
    <source>
        <dbReference type="SAM" id="MobiDB-lite"/>
    </source>
</evidence>
<dbReference type="Proteomes" id="UP000823736">
    <property type="component" value="Unassembled WGS sequence"/>
</dbReference>
<evidence type="ECO:0000313" key="2">
    <source>
        <dbReference type="EMBL" id="MBP1986781.1"/>
    </source>
</evidence>
<gene>
    <name evidence="2" type="ORF">J2753_001275</name>
</gene>
<accession>A0A8T4GUJ2</accession>
<proteinExistence type="predicted"/>
<comment type="caution">
    <text evidence="2">The sequence shown here is derived from an EMBL/GenBank/DDBJ whole genome shotgun (WGS) entry which is preliminary data.</text>
</comment>
<sequence>MLRRLAENAPTDGERVYEIHPDDLEPDED</sequence>
<feature type="compositionally biased region" description="Basic and acidic residues" evidence="1">
    <location>
        <begin position="1"/>
        <end position="23"/>
    </location>
</feature>
<reference evidence="2" key="1">
    <citation type="submission" date="2021-03" db="EMBL/GenBank/DDBJ databases">
        <title>Genomic Encyclopedia of Type Strains, Phase IV (KMG-IV): sequencing the most valuable type-strain genomes for metagenomic binning, comparative biology and taxonomic classification.</title>
        <authorList>
            <person name="Goeker M."/>
        </authorList>
    </citation>
    <scope>NUCLEOTIDE SEQUENCE</scope>
    <source>
        <strain evidence="2">DSM 26232</strain>
    </source>
</reference>
<keyword evidence="3" id="KW-1185">Reference proteome</keyword>
<evidence type="ECO:0000313" key="3">
    <source>
        <dbReference type="Proteomes" id="UP000823736"/>
    </source>
</evidence>
<dbReference type="EMBL" id="JAGGLC010000002">
    <property type="protein sequence ID" value="MBP1986781.1"/>
    <property type="molecule type" value="Genomic_DNA"/>
</dbReference>
<dbReference type="AlphaFoldDB" id="A0A8T4GUJ2"/>
<organism evidence="2 3">
    <name type="scientific">Halolamina salifodinae</name>
    <dbReference type="NCBI Taxonomy" id="1202767"/>
    <lineage>
        <taxon>Archaea</taxon>
        <taxon>Methanobacteriati</taxon>
        <taxon>Methanobacteriota</taxon>
        <taxon>Stenosarchaea group</taxon>
        <taxon>Halobacteria</taxon>
        <taxon>Halobacteriales</taxon>
        <taxon>Haloferacaceae</taxon>
    </lineage>
</organism>
<name>A0A8T4GUJ2_9EURY</name>